<organism evidence="1">
    <name type="scientific">marine sediment metagenome</name>
    <dbReference type="NCBI Taxonomy" id="412755"/>
    <lineage>
        <taxon>unclassified sequences</taxon>
        <taxon>metagenomes</taxon>
        <taxon>ecological metagenomes</taxon>
    </lineage>
</organism>
<name>X1SF68_9ZZZZ</name>
<accession>X1SF68</accession>
<gene>
    <name evidence="1" type="ORF">S12H4_08669</name>
</gene>
<evidence type="ECO:0000313" key="1">
    <source>
        <dbReference type="EMBL" id="GAI66434.1"/>
    </source>
</evidence>
<dbReference type="EMBL" id="BARW01003381">
    <property type="protein sequence ID" value="GAI66434.1"/>
    <property type="molecule type" value="Genomic_DNA"/>
</dbReference>
<protein>
    <submittedName>
        <fullName evidence="1">Uncharacterized protein</fullName>
    </submittedName>
</protein>
<proteinExistence type="predicted"/>
<feature type="non-terminal residue" evidence="1">
    <location>
        <position position="89"/>
    </location>
</feature>
<reference evidence="1" key="1">
    <citation type="journal article" date="2014" name="Front. Microbiol.">
        <title>High frequency of phylogenetically diverse reductive dehalogenase-homologous genes in deep subseafloor sedimentary metagenomes.</title>
        <authorList>
            <person name="Kawai M."/>
            <person name="Futagami T."/>
            <person name="Toyoda A."/>
            <person name="Takaki Y."/>
            <person name="Nishi S."/>
            <person name="Hori S."/>
            <person name="Arai W."/>
            <person name="Tsubouchi T."/>
            <person name="Morono Y."/>
            <person name="Uchiyama I."/>
            <person name="Ito T."/>
            <person name="Fujiyama A."/>
            <person name="Inagaki F."/>
            <person name="Takami H."/>
        </authorList>
    </citation>
    <scope>NUCLEOTIDE SEQUENCE</scope>
    <source>
        <strain evidence="1">Expedition CK06-06</strain>
    </source>
</reference>
<comment type="caution">
    <text evidence="1">The sequence shown here is derived from an EMBL/GenBank/DDBJ whole genome shotgun (WGS) entry which is preliminary data.</text>
</comment>
<sequence>MRARFCFVMDGNVIKISDFLKGGTMNLQFNEAQLSRPQQQSLIEVLDVLQSQNKNELIVMPVEFPLKLKVKLDDDIEMLLGWDVDKQSY</sequence>
<dbReference type="AlphaFoldDB" id="X1SF68"/>